<dbReference type="EMBL" id="JAAMPC010000095">
    <property type="protein sequence ID" value="KAG2244254.1"/>
    <property type="molecule type" value="Genomic_DNA"/>
</dbReference>
<comment type="caution">
    <text evidence="1">The sequence shown here is derived from an EMBL/GenBank/DDBJ whole genome shotgun (WGS) entry which is preliminary data.</text>
</comment>
<reference evidence="1 2" key="1">
    <citation type="submission" date="2020-02" db="EMBL/GenBank/DDBJ databases">
        <authorList>
            <person name="Ma Q."/>
            <person name="Huang Y."/>
            <person name="Song X."/>
            <person name="Pei D."/>
        </authorList>
    </citation>
    <scope>NUCLEOTIDE SEQUENCE [LARGE SCALE GENOMIC DNA]</scope>
    <source>
        <strain evidence="1">Sxm20200214</strain>
        <tissue evidence="1">Leaf</tissue>
    </source>
</reference>
<protein>
    <submittedName>
        <fullName evidence="1">Uncharacterized protein</fullName>
    </submittedName>
</protein>
<dbReference type="AlphaFoldDB" id="A0A8X7P6K7"/>
<proteinExistence type="predicted"/>
<name>A0A8X7P6K7_BRACI</name>
<evidence type="ECO:0000313" key="2">
    <source>
        <dbReference type="Proteomes" id="UP000886595"/>
    </source>
</evidence>
<gene>
    <name evidence="1" type="ORF">Bca52824_093892</name>
</gene>
<keyword evidence="2" id="KW-1185">Reference proteome</keyword>
<sequence length="60" mass="6866">MVIRRIQQQLTVIESPDESGYTKISEFHTQKNGKTKSGLELLLLSRLYNGKCSKDSIPER</sequence>
<evidence type="ECO:0000313" key="1">
    <source>
        <dbReference type="EMBL" id="KAG2244254.1"/>
    </source>
</evidence>
<accession>A0A8X7P6K7</accession>
<organism evidence="1 2">
    <name type="scientific">Brassica carinata</name>
    <name type="common">Ethiopian mustard</name>
    <name type="synonym">Abyssinian cabbage</name>
    <dbReference type="NCBI Taxonomy" id="52824"/>
    <lineage>
        <taxon>Eukaryota</taxon>
        <taxon>Viridiplantae</taxon>
        <taxon>Streptophyta</taxon>
        <taxon>Embryophyta</taxon>
        <taxon>Tracheophyta</taxon>
        <taxon>Spermatophyta</taxon>
        <taxon>Magnoliopsida</taxon>
        <taxon>eudicotyledons</taxon>
        <taxon>Gunneridae</taxon>
        <taxon>Pentapetalae</taxon>
        <taxon>rosids</taxon>
        <taxon>malvids</taxon>
        <taxon>Brassicales</taxon>
        <taxon>Brassicaceae</taxon>
        <taxon>Brassiceae</taxon>
        <taxon>Brassica</taxon>
    </lineage>
</organism>
<dbReference type="Proteomes" id="UP000886595">
    <property type="component" value="Unassembled WGS sequence"/>
</dbReference>